<keyword evidence="2" id="KW-0472">Membrane</keyword>
<dbReference type="EnsemblMetazoa" id="ENSAATROPT001239">
    <property type="protein sequence ID" value="ENSAATROPP001186"/>
    <property type="gene ID" value="ENSAATROPG000987"/>
</dbReference>
<dbReference type="Proteomes" id="UP000075880">
    <property type="component" value="Unassembled WGS sequence"/>
</dbReference>
<keyword evidence="3" id="KW-0732">Signal</keyword>
<evidence type="ECO:0000256" key="1">
    <source>
        <dbReference type="SAM" id="MobiDB-lite"/>
    </source>
</evidence>
<keyword evidence="2" id="KW-1133">Transmembrane helix</keyword>
<protein>
    <recommendedName>
        <fullName evidence="6">Protein brambleberry</fullName>
    </recommendedName>
</protein>
<feature type="transmembrane region" description="Helical" evidence="2">
    <location>
        <begin position="274"/>
        <end position="294"/>
    </location>
</feature>
<feature type="signal peptide" evidence="3">
    <location>
        <begin position="1"/>
        <end position="20"/>
    </location>
</feature>
<keyword evidence="2" id="KW-0812">Transmembrane</keyword>
<name>A0AAG5CQU0_ANOAO</name>
<evidence type="ECO:0008006" key="6">
    <source>
        <dbReference type="Google" id="ProtNLM"/>
    </source>
</evidence>
<proteinExistence type="predicted"/>
<evidence type="ECO:0000256" key="3">
    <source>
        <dbReference type="SAM" id="SignalP"/>
    </source>
</evidence>
<dbReference type="InterPro" id="IPR040346">
    <property type="entry name" value="GEX1/Brambleberry"/>
</dbReference>
<evidence type="ECO:0000313" key="4">
    <source>
        <dbReference type="EnsemblMetazoa" id="ENSAATROPP001186"/>
    </source>
</evidence>
<dbReference type="PANTHER" id="PTHR33538:SF2">
    <property type="entry name" value="PROTEIN GAMETE EXPRESSED 1"/>
    <property type="match status" value="1"/>
</dbReference>
<feature type="chain" id="PRO_5042564759" description="Protein brambleberry" evidence="3">
    <location>
        <begin position="21"/>
        <end position="445"/>
    </location>
</feature>
<feature type="transmembrane region" description="Helical" evidence="2">
    <location>
        <begin position="306"/>
        <end position="325"/>
    </location>
</feature>
<accession>A0AAG5CQU0</accession>
<organism evidence="4 5">
    <name type="scientific">Anopheles atroparvus</name>
    <name type="common">European mosquito</name>
    <dbReference type="NCBI Taxonomy" id="41427"/>
    <lineage>
        <taxon>Eukaryota</taxon>
        <taxon>Metazoa</taxon>
        <taxon>Ecdysozoa</taxon>
        <taxon>Arthropoda</taxon>
        <taxon>Hexapoda</taxon>
        <taxon>Insecta</taxon>
        <taxon>Pterygota</taxon>
        <taxon>Neoptera</taxon>
        <taxon>Endopterygota</taxon>
        <taxon>Diptera</taxon>
        <taxon>Nematocera</taxon>
        <taxon>Culicoidea</taxon>
        <taxon>Culicidae</taxon>
        <taxon>Anophelinae</taxon>
        <taxon>Anopheles</taxon>
    </lineage>
</organism>
<evidence type="ECO:0000313" key="5">
    <source>
        <dbReference type="Proteomes" id="UP000075880"/>
    </source>
</evidence>
<dbReference type="AlphaFoldDB" id="A0AAG5CQU0"/>
<feature type="region of interest" description="Disordered" evidence="1">
    <location>
        <begin position="419"/>
        <end position="445"/>
    </location>
</feature>
<sequence>MCSKSRLFIIAAIWNGFCFGNRLLHLDEQASSALVEKGKKQLESLEAKTLLPQYGHCWVKSLEVLHDGCRSLSDAVHVDIALLFTGCFMEMSGQEEPPNCVSERTEALKKLCMSQMSDRAFAVYTEFFSQTQNMCFFLQNQNWHIETERTINRLSSFSRAAGEQLELVNGMQGVILREQHKQFDMQIRLMRIGRNLSDSLHGSQLTIEQLTQHLKLSTEQHSLVLEELFREFHQLHRWIVGRYAFVDGLIFYIGYVFLILLLTSLKRTNDARGILMAIVLMGMCLEYSLYKQLAVRSTISLDSYRWIIRQMSLVGSIIALLYYVYRFEDFSRHILTEIREQNRQILEHIVREKVQPLDKLDFAKDLPNFFDEVYECQGKRYDAQHDSNLVIDQKNPKINYEREGIINDRNSLSRFPVASAADMREPSRSTESVESRSTRYNLRKK</sequence>
<keyword evidence="5" id="KW-1185">Reference proteome</keyword>
<evidence type="ECO:0000256" key="2">
    <source>
        <dbReference type="SAM" id="Phobius"/>
    </source>
</evidence>
<reference evidence="4" key="1">
    <citation type="submission" date="2024-04" db="UniProtKB">
        <authorList>
            <consortium name="EnsemblMetazoa"/>
        </authorList>
    </citation>
    <scope>IDENTIFICATION</scope>
    <source>
        <strain evidence="4">EBRO</strain>
    </source>
</reference>
<feature type="transmembrane region" description="Helical" evidence="2">
    <location>
        <begin position="243"/>
        <end position="262"/>
    </location>
</feature>
<feature type="compositionally biased region" description="Basic and acidic residues" evidence="1">
    <location>
        <begin position="422"/>
        <end position="437"/>
    </location>
</feature>
<dbReference type="PANTHER" id="PTHR33538">
    <property type="entry name" value="PROTEIN GAMETE EXPRESSED 1"/>
    <property type="match status" value="1"/>
</dbReference>